<dbReference type="SUPFAM" id="SSF56801">
    <property type="entry name" value="Acetyl-CoA synthetase-like"/>
    <property type="match status" value="1"/>
</dbReference>
<evidence type="ECO:0000313" key="7">
    <source>
        <dbReference type="EMBL" id="UZJ23564.1"/>
    </source>
</evidence>
<dbReference type="InterPro" id="IPR020845">
    <property type="entry name" value="AMP-binding_CS"/>
</dbReference>
<accession>A0ABY6NVZ6</accession>
<dbReference type="InterPro" id="IPR042099">
    <property type="entry name" value="ANL_N_sf"/>
</dbReference>
<feature type="domain" description="AMP-dependent synthetase/ligase" evidence="6">
    <location>
        <begin position="30"/>
        <end position="425"/>
    </location>
</feature>
<gene>
    <name evidence="7" type="ORF">RHODO2019_10035</name>
</gene>
<dbReference type="EMBL" id="CP110615">
    <property type="protein sequence ID" value="UZJ23564.1"/>
    <property type="molecule type" value="Genomic_DNA"/>
</dbReference>
<protein>
    <recommendedName>
        <fullName evidence="5">Acyl-CoA synthetase</fullName>
    </recommendedName>
</protein>
<dbReference type="PROSITE" id="PS00455">
    <property type="entry name" value="AMP_BINDING"/>
    <property type="match status" value="1"/>
</dbReference>
<name>A0ABY6NVZ6_9NOCA</name>
<dbReference type="PANTHER" id="PTHR43272">
    <property type="entry name" value="LONG-CHAIN-FATTY-ACID--COA LIGASE"/>
    <property type="match status" value="1"/>
</dbReference>
<proteinExistence type="inferred from homology"/>
<comment type="similarity">
    <text evidence="1">Belongs to the ATP-dependent AMP-binding enzyme family.</text>
</comment>
<dbReference type="GO" id="GO:0016874">
    <property type="term" value="F:ligase activity"/>
    <property type="evidence" value="ECO:0007669"/>
    <property type="project" value="UniProtKB-KW"/>
</dbReference>
<keyword evidence="8" id="KW-1185">Reference proteome</keyword>
<evidence type="ECO:0000256" key="1">
    <source>
        <dbReference type="ARBA" id="ARBA00006432"/>
    </source>
</evidence>
<dbReference type="PANTHER" id="PTHR43272:SF32">
    <property type="entry name" value="AMP-DEPENDENT SYNTHETASE_LIGASE DOMAIN-CONTAINING PROTEIN"/>
    <property type="match status" value="1"/>
</dbReference>
<dbReference type="Gene3D" id="3.40.50.12780">
    <property type="entry name" value="N-terminal domain of ligase-like"/>
    <property type="match status" value="1"/>
</dbReference>
<sequence length="598" mass="63266">MREYSVPSTISVSAEENLTDSVFSHAEHFPSGPLFRRRVTGRWTDVSAAEFATQVTGVAKGLVAAGVSAGDRVGLLSATRYEWCLLDYAIWCAGGVTVPIYETSSAEQVQWILDDSGAVGVVVEKDAHATTVASVRERCPSVSHVWQIDGDDGAVAALTAAGADLPDSAIDERRSALGADDLATLIYTSGTTGRPKGCELTHRNLLTESRAAAVTFADMIKPGQTNLCFLPMAHVFARVISVAALDGRVVIGHTADVKNLIDDLGEFRPTFLLAVPRVFEKVYNSARQKAHADGKGKIFDAADATAVAWSEAQETGGAGLVLRLRHTVFDKLVYSKLRAALGGECTSAVAGGAPLGARLGHFFRGVGMPVYEGYGLTETSAAVTANTPAHQRMGTVGTPLTGCGVKIAEDGEILLSGDVVFRGYWKNEKATAEALSGGWFHTGDIGSLDSDGFLSITGRKKEIIVTAGGKNVAPAVLEDKLRSHPLISQCMVVGDKQPFIGALITIDPDAFPAWLSRHGKPAGTSVADLLEDPELRAEIDAAVAEANTAVSKAEAIRKYRILPVDFTEQGGEMTPSLKIKRAVVADHFATDIDAIYAT</sequence>
<dbReference type="Proteomes" id="UP001164965">
    <property type="component" value="Chromosome"/>
</dbReference>
<dbReference type="CDD" id="cd05907">
    <property type="entry name" value="VL_LC_FACS_like"/>
    <property type="match status" value="1"/>
</dbReference>
<evidence type="ECO:0000256" key="4">
    <source>
        <dbReference type="ARBA" id="ARBA00023098"/>
    </source>
</evidence>
<keyword evidence="4" id="KW-0443">Lipid metabolism</keyword>
<evidence type="ECO:0000259" key="6">
    <source>
        <dbReference type="Pfam" id="PF00501"/>
    </source>
</evidence>
<keyword evidence="2 7" id="KW-0436">Ligase</keyword>
<organism evidence="7 8">
    <name type="scientific">Rhodococcus antarcticus</name>
    <dbReference type="NCBI Taxonomy" id="2987751"/>
    <lineage>
        <taxon>Bacteria</taxon>
        <taxon>Bacillati</taxon>
        <taxon>Actinomycetota</taxon>
        <taxon>Actinomycetes</taxon>
        <taxon>Mycobacteriales</taxon>
        <taxon>Nocardiaceae</taxon>
        <taxon>Rhodococcus</taxon>
    </lineage>
</organism>
<dbReference type="InterPro" id="IPR000873">
    <property type="entry name" value="AMP-dep_synth/lig_dom"/>
</dbReference>
<keyword evidence="3" id="KW-0276">Fatty acid metabolism</keyword>
<evidence type="ECO:0000256" key="2">
    <source>
        <dbReference type="ARBA" id="ARBA00022598"/>
    </source>
</evidence>
<evidence type="ECO:0000256" key="5">
    <source>
        <dbReference type="ARBA" id="ARBA00032875"/>
    </source>
</evidence>
<dbReference type="RefSeq" id="WP_265381671.1">
    <property type="nucleotide sequence ID" value="NZ_CP110615.1"/>
</dbReference>
<dbReference type="Pfam" id="PF23562">
    <property type="entry name" value="AMP-binding_C_3"/>
    <property type="match status" value="1"/>
</dbReference>
<reference evidence="7" key="1">
    <citation type="submission" date="2022-10" db="EMBL/GenBank/DDBJ databases">
        <title>Rhodococcus sp.75.</title>
        <authorList>
            <person name="Sun M."/>
        </authorList>
    </citation>
    <scope>NUCLEOTIDE SEQUENCE</scope>
    <source>
        <strain evidence="7">75</strain>
    </source>
</reference>
<evidence type="ECO:0000256" key="3">
    <source>
        <dbReference type="ARBA" id="ARBA00022832"/>
    </source>
</evidence>
<evidence type="ECO:0000313" key="8">
    <source>
        <dbReference type="Proteomes" id="UP001164965"/>
    </source>
</evidence>
<dbReference type="Pfam" id="PF00501">
    <property type="entry name" value="AMP-binding"/>
    <property type="match status" value="1"/>
</dbReference>